<evidence type="ECO:0000313" key="6">
    <source>
        <dbReference type="Proteomes" id="UP000271587"/>
    </source>
</evidence>
<dbReference type="Gene3D" id="3.30.1330.30">
    <property type="match status" value="1"/>
</dbReference>
<dbReference type="GO" id="GO:0008173">
    <property type="term" value="F:RNA methyltransferase activity"/>
    <property type="evidence" value="ECO:0007669"/>
    <property type="project" value="InterPro"/>
</dbReference>
<dbReference type="PANTHER" id="PTHR43191">
    <property type="entry name" value="RRNA METHYLTRANSFERASE 3"/>
    <property type="match status" value="1"/>
</dbReference>
<accession>A0A3G6J2Y6</accession>
<evidence type="ECO:0000256" key="3">
    <source>
        <dbReference type="ARBA" id="ARBA00022679"/>
    </source>
</evidence>
<dbReference type="GO" id="GO:0006396">
    <property type="term" value="P:RNA processing"/>
    <property type="evidence" value="ECO:0007669"/>
    <property type="project" value="InterPro"/>
</dbReference>
<evidence type="ECO:0000313" key="5">
    <source>
        <dbReference type="EMBL" id="AZA11338.1"/>
    </source>
</evidence>
<dbReference type="EC" id="2.1.1.208" evidence="5"/>
<dbReference type="GO" id="GO:0005737">
    <property type="term" value="C:cytoplasm"/>
    <property type="evidence" value="ECO:0007669"/>
    <property type="project" value="UniProtKB-ARBA"/>
</dbReference>
<dbReference type="InterPro" id="IPR029026">
    <property type="entry name" value="tRNA_m1G_MTases_N"/>
</dbReference>
<dbReference type="KEGG" id="cgk:CGERO_05130"/>
<organism evidence="5 6">
    <name type="scientific">Corynebacterium gerontici</name>
    <dbReference type="NCBI Taxonomy" id="2079234"/>
    <lineage>
        <taxon>Bacteria</taxon>
        <taxon>Bacillati</taxon>
        <taxon>Actinomycetota</taxon>
        <taxon>Actinomycetes</taxon>
        <taxon>Mycobacteriales</taxon>
        <taxon>Corynebacteriaceae</taxon>
        <taxon>Corynebacterium</taxon>
    </lineage>
</organism>
<dbReference type="CDD" id="cd18095">
    <property type="entry name" value="SpoU-like_rRNA-MTase"/>
    <property type="match status" value="1"/>
</dbReference>
<dbReference type="GO" id="GO:0032259">
    <property type="term" value="P:methylation"/>
    <property type="evidence" value="ECO:0007669"/>
    <property type="project" value="UniProtKB-KW"/>
</dbReference>
<comment type="similarity">
    <text evidence="1">Belongs to the class IV-like SAM-binding methyltransferase superfamily. RNA methyltransferase TrmH family.</text>
</comment>
<dbReference type="GO" id="GO:0003723">
    <property type="term" value="F:RNA binding"/>
    <property type="evidence" value="ECO:0007669"/>
    <property type="project" value="InterPro"/>
</dbReference>
<dbReference type="InterPro" id="IPR051259">
    <property type="entry name" value="rRNA_Methyltransferase"/>
</dbReference>
<dbReference type="SUPFAM" id="SSF75217">
    <property type="entry name" value="alpha/beta knot"/>
    <property type="match status" value="1"/>
</dbReference>
<evidence type="ECO:0000256" key="1">
    <source>
        <dbReference type="ARBA" id="ARBA00007228"/>
    </source>
</evidence>
<evidence type="ECO:0000256" key="2">
    <source>
        <dbReference type="ARBA" id="ARBA00022603"/>
    </source>
</evidence>
<dbReference type="SUPFAM" id="SSF55315">
    <property type="entry name" value="L30e-like"/>
    <property type="match status" value="1"/>
</dbReference>
<dbReference type="InterPro" id="IPR001537">
    <property type="entry name" value="SpoU_MeTrfase"/>
</dbReference>
<dbReference type="Pfam" id="PF22435">
    <property type="entry name" value="MRM3-like_sub_bind"/>
    <property type="match status" value="1"/>
</dbReference>
<keyword evidence="6" id="KW-1185">Reference proteome</keyword>
<dbReference type="Proteomes" id="UP000271587">
    <property type="component" value="Chromosome"/>
</dbReference>
<dbReference type="InterPro" id="IPR029028">
    <property type="entry name" value="Alpha/beta_knot_MTases"/>
</dbReference>
<dbReference type="InterPro" id="IPR029064">
    <property type="entry name" value="Ribosomal_eL30-like_sf"/>
</dbReference>
<dbReference type="AlphaFoldDB" id="A0A3G6J2Y6"/>
<dbReference type="EMBL" id="CP033897">
    <property type="protein sequence ID" value="AZA11338.1"/>
    <property type="molecule type" value="Genomic_DNA"/>
</dbReference>
<dbReference type="Gene3D" id="3.40.1280.10">
    <property type="match status" value="1"/>
</dbReference>
<reference evidence="5 6" key="1">
    <citation type="submission" date="2018-11" db="EMBL/GenBank/DDBJ databases">
        <authorList>
            <person name="Kleinhagauer T."/>
            <person name="Glaeser S.P."/>
            <person name="Spergser J."/>
            <person name="Ruckert C."/>
            <person name="Kaempfer P."/>
            <person name="Busse H.-J."/>
        </authorList>
    </citation>
    <scope>NUCLEOTIDE SEQUENCE [LARGE SCALE GENOMIC DNA]</scope>
    <source>
        <strain evidence="5 6">W8</strain>
    </source>
</reference>
<keyword evidence="2 5" id="KW-0489">Methyltransferase</keyword>
<dbReference type="InterPro" id="IPR013123">
    <property type="entry name" value="SpoU_subst-bd"/>
</dbReference>
<name>A0A3G6J2Y6_9CORY</name>
<protein>
    <submittedName>
        <fullName evidence="5">23S rRNA (Uridine(2479)-2'-O)-methyltransferase</fullName>
        <ecNumber evidence="5">2.1.1.208</ecNumber>
    </submittedName>
</protein>
<feature type="domain" description="RNA 2-O ribose methyltransferase substrate binding" evidence="4">
    <location>
        <begin position="47"/>
        <end position="120"/>
    </location>
</feature>
<dbReference type="PANTHER" id="PTHR43191:SF2">
    <property type="entry name" value="RRNA METHYLTRANSFERASE 3, MITOCHONDRIAL"/>
    <property type="match status" value="1"/>
</dbReference>
<proteinExistence type="inferred from homology"/>
<dbReference type="InterPro" id="IPR053888">
    <property type="entry name" value="MRM3-like_sub_bind"/>
</dbReference>
<gene>
    <name evidence="5" type="primary">aviRb</name>
    <name evidence="5" type="ORF">CGERO_05130</name>
</gene>
<dbReference type="SMART" id="SM00967">
    <property type="entry name" value="SpoU_sub_bind"/>
    <property type="match status" value="1"/>
</dbReference>
<evidence type="ECO:0000259" key="4">
    <source>
        <dbReference type="SMART" id="SM00967"/>
    </source>
</evidence>
<dbReference type="Pfam" id="PF00588">
    <property type="entry name" value="SpoU_methylase"/>
    <property type="match status" value="1"/>
</dbReference>
<sequence length="286" mass="30520">MHLEASCYICHMASIDFSDPFTERTPRVVQAAKLHRSAARKKAQKFIVEGENSVEAALATGSATDLFISEQAAGRFSHILTLARNMGVYVHPISERAAVHMADTKSTTGLFAICSPVLWPLKQALRGNPQLLSIPVETNEPGNAGTLIRVADAMGADAVVFAGETVDPQSSKCVRASAGSLFHLPVAREPNIEAVLQSVRARGLQVLATSADGEVNLDDADELLAKRTAWLFGNEAHGLGEELLAKADHRVRIPIRGRAESLNLATAASICLYASSKMQHAGSSKS</sequence>
<keyword evidence="3 5" id="KW-0808">Transferase</keyword>